<keyword evidence="7 10" id="KW-0443">Lipid metabolism</keyword>
<dbReference type="GO" id="GO:0035336">
    <property type="term" value="P:long-chain fatty-acyl-CoA metabolic process"/>
    <property type="evidence" value="ECO:0007669"/>
    <property type="project" value="TreeGrafter"/>
</dbReference>
<keyword evidence="6 10" id="KW-1133">Transmembrane helix</keyword>
<dbReference type="CDD" id="cd09071">
    <property type="entry name" value="FAR_C"/>
    <property type="match status" value="1"/>
</dbReference>
<evidence type="ECO:0000313" key="14">
    <source>
        <dbReference type="Proteomes" id="UP001153620"/>
    </source>
</evidence>
<dbReference type="FunFam" id="3.40.50.720:FF:000143">
    <property type="entry name" value="Fatty acyl-CoA reductase"/>
    <property type="match status" value="1"/>
</dbReference>
<evidence type="ECO:0000256" key="9">
    <source>
        <dbReference type="ARBA" id="ARBA00052530"/>
    </source>
</evidence>
<dbReference type="EMBL" id="OU895878">
    <property type="protein sequence ID" value="CAG9802501.1"/>
    <property type="molecule type" value="Genomic_DNA"/>
</dbReference>
<keyword evidence="8 10" id="KW-0472">Membrane</keyword>
<evidence type="ECO:0000256" key="3">
    <source>
        <dbReference type="ARBA" id="ARBA00022516"/>
    </source>
</evidence>
<keyword evidence="10" id="KW-0560">Oxidoreductase</keyword>
<feature type="domain" description="Thioester reductase (TE)" evidence="12">
    <location>
        <begin position="46"/>
        <end position="315"/>
    </location>
</feature>
<feature type="transmembrane region" description="Helical" evidence="10">
    <location>
        <begin position="493"/>
        <end position="513"/>
    </location>
</feature>
<organism evidence="13 14">
    <name type="scientific">Chironomus riparius</name>
    <dbReference type="NCBI Taxonomy" id="315576"/>
    <lineage>
        <taxon>Eukaryota</taxon>
        <taxon>Metazoa</taxon>
        <taxon>Ecdysozoa</taxon>
        <taxon>Arthropoda</taxon>
        <taxon>Hexapoda</taxon>
        <taxon>Insecta</taxon>
        <taxon>Pterygota</taxon>
        <taxon>Neoptera</taxon>
        <taxon>Endopterygota</taxon>
        <taxon>Diptera</taxon>
        <taxon>Nematocera</taxon>
        <taxon>Chironomoidea</taxon>
        <taxon>Chironomidae</taxon>
        <taxon>Chironominae</taxon>
        <taxon>Chironomus</taxon>
    </lineage>
</organism>
<evidence type="ECO:0000256" key="8">
    <source>
        <dbReference type="ARBA" id="ARBA00023136"/>
    </source>
</evidence>
<evidence type="ECO:0000313" key="13">
    <source>
        <dbReference type="EMBL" id="CAG9802501.1"/>
    </source>
</evidence>
<evidence type="ECO:0000256" key="4">
    <source>
        <dbReference type="ARBA" id="ARBA00022692"/>
    </source>
</evidence>
<dbReference type="PANTHER" id="PTHR11011">
    <property type="entry name" value="MALE STERILITY PROTEIN 2-RELATED"/>
    <property type="match status" value="1"/>
</dbReference>
<keyword evidence="5 10" id="KW-0521">NADP</keyword>
<dbReference type="AlphaFoldDB" id="A0A9N9RT10"/>
<dbReference type="GO" id="GO:0005777">
    <property type="term" value="C:peroxisome"/>
    <property type="evidence" value="ECO:0007669"/>
    <property type="project" value="TreeGrafter"/>
</dbReference>
<evidence type="ECO:0000256" key="5">
    <source>
        <dbReference type="ARBA" id="ARBA00022857"/>
    </source>
</evidence>
<dbReference type="Proteomes" id="UP001153620">
    <property type="component" value="Chromosome 2"/>
</dbReference>
<sequence length="523" mass="60226">MITFKNSPMTRMKTDEEVIESLFSKEERLETYPSIPEFYNDQEIFITGGSGFIGKVLIEKLLRSCPGIKTIYILLRPKKGKDIEERLNAITNLELFGPLKQHNPSVFTKLVPVEGDVTELQLGLSNNDLDKMKNVSVIFHSAASVRFDDSLRYAIMMNTRGTREIMRFAETLKNIKVVMHVSTTYSNPNRRIVEEEVHSAPVDWRKAIEICEKVNDDSLNSLTQLYTGFMPNTYVFSKSLAEHVTDDYKEKLPVVIFRPSIVISAIKEPLPGWVDNFNGPVGLLVGSGIGIVRTMYSNPDNRCDFLPVDLCVKAMIIAAWKKGVEQTNSIPVYNCASYNVATLKIQQIIDIGKCLCALTPLDNMLFIPGGHITKNRYSNYVKMIFYQLLPALIIDGILKLKGHKPFMTKIQRKIYEANLALKYFVMNEWIFKNDNFLTLCYKVKLTDIKDFDYSDSLNHDAILYMRIAMRGVRKYLIHDNLDNDEKNRMKYKFLKVIHTILCSIPYILLYYVLKLLFDKFWTQ</sequence>
<dbReference type="GO" id="GO:0016020">
    <property type="term" value="C:membrane"/>
    <property type="evidence" value="ECO:0007669"/>
    <property type="project" value="UniProtKB-SubCell"/>
</dbReference>
<protein>
    <recommendedName>
        <fullName evidence="10">Fatty acyl-CoA reductase</fullName>
        <ecNumber evidence="10">1.2.1.84</ecNumber>
    </recommendedName>
</protein>
<dbReference type="InterPro" id="IPR013120">
    <property type="entry name" value="FAR_NAD-bd"/>
</dbReference>
<dbReference type="PANTHER" id="PTHR11011:SF24">
    <property type="entry name" value="FATTY ACYL-COA REDUCTASE"/>
    <property type="match status" value="1"/>
</dbReference>
<comment type="subcellular location">
    <subcellularLocation>
        <location evidence="1">Membrane</location>
        <topology evidence="1">Multi-pass membrane protein</topology>
    </subcellularLocation>
</comment>
<dbReference type="GO" id="GO:0102965">
    <property type="term" value="F:alcohol-forming long-chain fatty acyl-CoA reductase activity"/>
    <property type="evidence" value="ECO:0007669"/>
    <property type="project" value="UniProtKB-EC"/>
</dbReference>
<reference evidence="13" key="1">
    <citation type="submission" date="2022-01" db="EMBL/GenBank/DDBJ databases">
        <authorList>
            <person name="King R."/>
        </authorList>
    </citation>
    <scope>NUCLEOTIDE SEQUENCE</scope>
</reference>
<evidence type="ECO:0000256" key="1">
    <source>
        <dbReference type="ARBA" id="ARBA00004141"/>
    </source>
</evidence>
<evidence type="ECO:0000256" key="6">
    <source>
        <dbReference type="ARBA" id="ARBA00022989"/>
    </source>
</evidence>
<gene>
    <name evidence="13" type="ORF">CHIRRI_LOCUS5408</name>
</gene>
<evidence type="ECO:0000259" key="11">
    <source>
        <dbReference type="Pfam" id="PF03015"/>
    </source>
</evidence>
<comment type="function">
    <text evidence="10">Catalyzes the reduction of fatty acyl-CoA to fatty alcohols.</text>
</comment>
<dbReference type="InterPro" id="IPR026055">
    <property type="entry name" value="FAR"/>
</dbReference>
<dbReference type="OrthoDB" id="429813at2759"/>
<name>A0A9N9RT10_9DIPT</name>
<dbReference type="InterPro" id="IPR036291">
    <property type="entry name" value="NAD(P)-bd_dom_sf"/>
</dbReference>
<dbReference type="Pfam" id="PF07993">
    <property type="entry name" value="NAD_binding_4"/>
    <property type="match status" value="1"/>
</dbReference>
<dbReference type="EC" id="1.2.1.84" evidence="10"/>
<keyword evidence="4 10" id="KW-0812">Transmembrane</keyword>
<accession>A0A9N9RT10</accession>
<keyword evidence="14" id="KW-1185">Reference proteome</keyword>
<comment type="similarity">
    <text evidence="2 10">Belongs to the fatty acyl-CoA reductase family.</text>
</comment>
<evidence type="ECO:0000256" key="7">
    <source>
        <dbReference type="ARBA" id="ARBA00023098"/>
    </source>
</evidence>
<dbReference type="InterPro" id="IPR033640">
    <property type="entry name" value="FAR_C"/>
</dbReference>
<keyword evidence="3 10" id="KW-0444">Lipid biosynthesis</keyword>
<evidence type="ECO:0000259" key="12">
    <source>
        <dbReference type="Pfam" id="PF07993"/>
    </source>
</evidence>
<comment type="catalytic activity">
    <reaction evidence="9 10">
        <text>a long-chain fatty acyl-CoA + 2 NADPH + 2 H(+) = a long-chain primary fatty alcohol + 2 NADP(+) + CoA</text>
        <dbReference type="Rhea" id="RHEA:52716"/>
        <dbReference type="ChEBI" id="CHEBI:15378"/>
        <dbReference type="ChEBI" id="CHEBI:57287"/>
        <dbReference type="ChEBI" id="CHEBI:57783"/>
        <dbReference type="ChEBI" id="CHEBI:58349"/>
        <dbReference type="ChEBI" id="CHEBI:77396"/>
        <dbReference type="ChEBI" id="CHEBI:83139"/>
        <dbReference type="EC" id="1.2.1.84"/>
    </reaction>
</comment>
<evidence type="ECO:0000256" key="2">
    <source>
        <dbReference type="ARBA" id="ARBA00005928"/>
    </source>
</evidence>
<dbReference type="Gene3D" id="3.40.50.720">
    <property type="entry name" value="NAD(P)-binding Rossmann-like Domain"/>
    <property type="match status" value="1"/>
</dbReference>
<dbReference type="Pfam" id="PF03015">
    <property type="entry name" value="Sterile"/>
    <property type="match status" value="1"/>
</dbReference>
<dbReference type="GO" id="GO:0080019">
    <property type="term" value="F:alcohol-forming very long-chain fatty acyl-CoA reductase activity"/>
    <property type="evidence" value="ECO:0007669"/>
    <property type="project" value="InterPro"/>
</dbReference>
<reference evidence="13" key="2">
    <citation type="submission" date="2022-10" db="EMBL/GenBank/DDBJ databases">
        <authorList>
            <consortium name="ENA_rothamsted_submissions"/>
            <consortium name="culmorum"/>
            <person name="King R."/>
        </authorList>
    </citation>
    <scope>NUCLEOTIDE SEQUENCE</scope>
</reference>
<dbReference type="CDD" id="cd05236">
    <property type="entry name" value="FAR-N_SDR_e"/>
    <property type="match status" value="1"/>
</dbReference>
<feature type="domain" description="Fatty acyl-CoA reductase C-terminal" evidence="11">
    <location>
        <begin position="386"/>
        <end position="478"/>
    </location>
</feature>
<proteinExistence type="inferred from homology"/>
<evidence type="ECO:0000256" key="10">
    <source>
        <dbReference type="RuleBase" id="RU363097"/>
    </source>
</evidence>
<dbReference type="SUPFAM" id="SSF51735">
    <property type="entry name" value="NAD(P)-binding Rossmann-fold domains"/>
    <property type="match status" value="1"/>
</dbReference>